<proteinExistence type="predicted"/>
<protein>
    <submittedName>
        <fullName evidence="2">Uncharacterized protein</fullName>
    </submittedName>
</protein>
<reference evidence="2 3" key="1">
    <citation type="submission" date="2021-02" db="EMBL/GenBank/DDBJ databases">
        <title>Genome Streptomyces sp. RHZ10.</title>
        <authorList>
            <person name="Besaury L."/>
        </authorList>
    </citation>
    <scope>NUCLEOTIDE SEQUENCE [LARGE SCALE GENOMIC DNA]</scope>
    <source>
        <strain evidence="2 3">RHZ10</strain>
    </source>
</reference>
<evidence type="ECO:0000313" key="2">
    <source>
        <dbReference type="EMBL" id="MBM7052670.1"/>
    </source>
</evidence>
<comment type="caution">
    <text evidence="2">The sequence shown here is derived from an EMBL/GenBank/DDBJ whole genome shotgun (WGS) entry which is preliminary data.</text>
</comment>
<gene>
    <name evidence="2" type="ORF">JS521_01890</name>
</gene>
<dbReference type="EMBL" id="JAFEUF010000004">
    <property type="protein sequence ID" value="MBM7052670.1"/>
    <property type="molecule type" value="Genomic_DNA"/>
</dbReference>
<keyword evidence="3" id="KW-1185">Reference proteome</keyword>
<feature type="transmembrane region" description="Helical" evidence="1">
    <location>
        <begin position="37"/>
        <end position="54"/>
    </location>
</feature>
<organism evidence="2 3">
    <name type="scientific">Streptomyces durocortorensis</name>
    <dbReference type="NCBI Taxonomy" id="2811104"/>
    <lineage>
        <taxon>Bacteria</taxon>
        <taxon>Bacillati</taxon>
        <taxon>Actinomycetota</taxon>
        <taxon>Actinomycetes</taxon>
        <taxon>Kitasatosporales</taxon>
        <taxon>Streptomycetaceae</taxon>
        <taxon>Streptomyces</taxon>
    </lineage>
</organism>
<name>A0ABS2HSN9_9ACTN</name>
<keyword evidence="1" id="KW-1133">Transmembrane helix</keyword>
<keyword evidence="1" id="KW-0472">Membrane</keyword>
<keyword evidence="1" id="KW-0812">Transmembrane</keyword>
<evidence type="ECO:0000313" key="3">
    <source>
        <dbReference type="Proteomes" id="UP000712045"/>
    </source>
</evidence>
<sequence>MAAAPRAIGTAAATAPAPATAARAVASGVGAPAPAALLGRTAGLGAAAVLRLLAVRLGRRFGR</sequence>
<dbReference type="Proteomes" id="UP000712045">
    <property type="component" value="Unassembled WGS sequence"/>
</dbReference>
<dbReference type="RefSeq" id="WP_205080948.1">
    <property type="nucleotide sequence ID" value="NZ_JAFEUF010000004.1"/>
</dbReference>
<evidence type="ECO:0000256" key="1">
    <source>
        <dbReference type="SAM" id="Phobius"/>
    </source>
</evidence>
<accession>A0ABS2HSN9</accession>